<dbReference type="GO" id="GO:0030132">
    <property type="term" value="C:clathrin coat of coated pit"/>
    <property type="evidence" value="ECO:0007669"/>
    <property type="project" value="InterPro"/>
</dbReference>
<dbReference type="InterPro" id="IPR000996">
    <property type="entry name" value="Clathrin_L-chain"/>
</dbReference>
<feature type="compositionally biased region" description="Acidic residues" evidence="7">
    <location>
        <begin position="39"/>
        <end position="59"/>
    </location>
</feature>
<dbReference type="EMBL" id="LN736365">
    <property type="protein sequence ID" value="CEP62701.1"/>
    <property type="molecule type" value="Genomic_DNA"/>
</dbReference>
<dbReference type="Proteomes" id="UP000054304">
    <property type="component" value="Unassembled WGS sequence"/>
</dbReference>
<keyword evidence="9" id="KW-1185">Reference proteome</keyword>
<dbReference type="HOGENOM" id="CLU_069856_0_1_1"/>
<evidence type="ECO:0000256" key="4">
    <source>
        <dbReference type="ARBA" id="ARBA00023176"/>
    </source>
</evidence>
<dbReference type="GO" id="GO:0030130">
    <property type="term" value="C:clathrin coat of trans-Golgi network vesicle"/>
    <property type="evidence" value="ECO:0007669"/>
    <property type="project" value="InterPro"/>
</dbReference>
<protein>
    <recommendedName>
        <fullName evidence="6">Clathrin light chain</fullName>
    </recommendedName>
</protein>
<evidence type="ECO:0000313" key="9">
    <source>
        <dbReference type="Proteomes" id="UP000054304"/>
    </source>
</evidence>
<comment type="similarity">
    <text evidence="2 6">Belongs to the clathrin light chain family.</text>
</comment>
<evidence type="ECO:0000256" key="1">
    <source>
        <dbReference type="ARBA" id="ARBA00004180"/>
    </source>
</evidence>
<dbReference type="AlphaFoldDB" id="A0A0C7N411"/>
<comment type="subcellular location">
    <subcellularLocation>
        <location evidence="1 6">Cytoplasmic vesicle membrane</location>
        <topology evidence="1 6">Peripheral membrane protein</topology>
        <orientation evidence="1 6">Cytoplasmic side</orientation>
    </subcellularLocation>
    <subcellularLocation>
        <location evidence="6">Membrane</location>
        <location evidence="6">Coated pit</location>
        <topology evidence="6">Peripheral membrane protein</topology>
        <orientation evidence="6">Cytoplasmic side</orientation>
    </subcellularLocation>
    <text evidence="6">Cytoplasmic face of coated pits and vesicles.</text>
</comment>
<dbReference type="Pfam" id="PF01086">
    <property type="entry name" value="Clathrin_lg_ch"/>
    <property type="match status" value="1"/>
</dbReference>
<gene>
    <name evidence="8" type="ORF">LALA0_S06e01728g</name>
</gene>
<feature type="compositionally biased region" description="Basic and acidic residues" evidence="7">
    <location>
        <begin position="104"/>
        <end position="128"/>
    </location>
</feature>
<dbReference type="GO" id="GO:0006886">
    <property type="term" value="P:intracellular protein transport"/>
    <property type="evidence" value="ECO:0007669"/>
    <property type="project" value="InterPro"/>
</dbReference>
<feature type="region of interest" description="Disordered" evidence="7">
    <location>
        <begin position="1"/>
        <end position="128"/>
    </location>
</feature>
<keyword evidence="3 6" id="KW-0472">Membrane</keyword>
<accession>A0A0C7N411</accession>
<evidence type="ECO:0000256" key="6">
    <source>
        <dbReference type="RuleBase" id="RU363137"/>
    </source>
</evidence>
<evidence type="ECO:0000313" key="8">
    <source>
        <dbReference type="EMBL" id="CEP62701.1"/>
    </source>
</evidence>
<name>A0A0C7N411_9SACH</name>
<feature type="compositionally biased region" description="Polar residues" evidence="7">
    <location>
        <begin position="87"/>
        <end position="100"/>
    </location>
</feature>
<dbReference type="GO" id="GO:0045807">
    <property type="term" value="P:positive regulation of endocytosis"/>
    <property type="evidence" value="ECO:0007669"/>
    <property type="project" value="EnsemblFungi"/>
</dbReference>
<reference evidence="8 9" key="1">
    <citation type="submission" date="2014-12" db="EMBL/GenBank/DDBJ databases">
        <authorList>
            <person name="Neuveglise Cecile"/>
        </authorList>
    </citation>
    <scope>NUCLEOTIDE SEQUENCE [LARGE SCALE GENOMIC DNA]</scope>
    <source>
        <strain evidence="8 9">CBS 12615</strain>
    </source>
</reference>
<dbReference type="GO" id="GO:0072583">
    <property type="term" value="P:clathrin-dependent endocytosis"/>
    <property type="evidence" value="ECO:0007669"/>
    <property type="project" value="TreeGrafter"/>
</dbReference>
<dbReference type="PANTHER" id="PTHR10639:SF7">
    <property type="entry name" value="CLATHRIN LIGHT CHAIN"/>
    <property type="match status" value="1"/>
</dbReference>
<organism evidence="8 9">
    <name type="scientific">Lachancea lanzarotensis</name>
    <dbReference type="NCBI Taxonomy" id="1245769"/>
    <lineage>
        <taxon>Eukaryota</taxon>
        <taxon>Fungi</taxon>
        <taxon>Dikarya</taxon>
        <taxon>Ascomycota</taxon>
        <taxon>Saccharomycotina</taxon>
        <taxon>Saccharomycetes</taxon>
        <taxon>Saccharomycetales</taxon>
        <taxon>Saccharomycetaceae</taxon>
        <taxon>Lachancea</taxon>
    </lineage>
</organism>
<evidence type="ECO:0000256" key="7">
    <source>
        <dbReference type="SAM" id="MobiDB-lite"/>
    </source>
</evidence>
<dbReference type="GeneID" id="34686174"/>
<dbReference type="GO" id="GO:0005802">
    <property type="term" value="C:trans-Golgi network"/>
    <property type="evidence" value="ECO:0007669"/>
    <property type="project" value="EnsemblFungi"/>
</dbReference>
<evidence type="ECO:0000256" key="5">
    <source>
        <dbReference type="ARBA" id="ARBA00023329"/>
    </source>
</evidence>
<keyword evidence="5 6" id="KW-0968">Cytoplasmic vesicle</keyword>
<sequence>MAEKFPPLEDETFESEVTSGREETDFLKREAELLGDEFKTEEDSEFLKNDEDEFGDFEEVPASSKDTGTHRSETAGEIGDENDLTEDSQANTFSKQTESQAIAEWKESRDREVRERDAVQEEAKSKLQEEAVKHMDDFYENYNRKKEQQVKSTREEAEKFLKEKQDFSSQGNSTWDRVLQLINVDDADLVNGRDRSKFKEILLKVQGNPNAPGA</sequence>
<dbReference type="STRING" id="1245769.A0A0C7N411"/>
<proteinExistence type="inferred from homology"/>
<dbReference type="GO" id="GO:0065003">
    <property type="term" value="P:protein-containing complex assembly"/>
    <property type="evidence" value="ECO:0007669"/>
    <property type="project" value="EnsemblFungi"/>
</dbReference>
<feature type="compositionally biased region" description="Basic and acidic residues" evidence="7">
    <location>
        <begin position="19"/>
        <end position="38"/>
    </location>
</feature>
<keyword evidence="4 6" id="KW-0168">Coated pit</keyword>
<dbReference type="GO" id="GO:0032050">
    <property type="term" value="F:clathrin heavy chain binding"/>
    <property type="evidence" value="ECO:0007669"/>
    <property type="project" value="TreeGrafter"/>
</dbReference>
<dbReference type="OrthoDB" id="5512at2759"/>
<evidence type="ECO:0000256" key="2">
    <source>
        <dbReference type="ARBA" id="ARBA00005263"/>
    </source>
</evidence>
<dbReference type="GO" id="GO:0005198">
    <property type="term" value="F:structural molecule activity"/>
    <property type="evidence" value="ECO:0007669"/>
    <property type="project" value="InterPro"/>
</dbReference>
<dbReference type="PANTHER" id="PTHR10639">
    <property type="entry name" value="CLATHRIN LIGHT CHAIN"/>
    <property type="match status" value="1"/>
</dbReference>
<dbReference type="GO" id="GO:0071439">
    <property type="term" value="C:clathrin complex"/>
    <property type="evidence" value="ECO:0007669"/>
    <property type="project" value="EnsemblFungi"/>
</dbReference>
<comment type="function">
    <text evidence="6">Clathrin is the major protein of the polyhedral coat of coated pits and vesicles.</text>
</comment>
<dbReference type="RefSeq" id="XP_022628924.1">
    <property type="nucleotide sequence ID" value="XM_022771752.1"/>
</dbReference>
<evidence type="ECO:0000256" key="3">
    <source>
        <dbReference type="ARBA" id="ARBA00023136"/>
    </source>
</evidence>